<sequence>MRWVVVGAAGMLGTDVVARLGRLDEEVVALGRADVDLLSPQSCAAALAGADVVVNCAAYTAVDDAETHEDEAYAVNATGAGNLARAAADAGARLVQISTDYVFDGQATTPYDEDAPTTPRSAYGRTKAAGEEAVAAAGGDHLVVRTAWLYGAHGACFPKTIARVALQRGALDVVDDQHGQPTWTVDVAEVVVRLVATGAPAGTYHATSSGQATWHEFAQAVVGAAGLDPGIVAPTTSQALVRPAPRPAYSVLGHRRLTEVGIAPIRDWRERWAAAASQVLAESEERV</sequence>
<evidence type="ECO:0000256" key="2">
    <source>
        <dbReference type="RuleBase" id="RU364082"/>
    </source>
</evidence>
<dbReference type="GO" id="GO:0019305">
    <property type="term" value="P:dTDP-rhamnose biosynthetic process"/>
    <property type="evidence" value="ECO:0007669"/>
    <property type="project" value="UniProtKB-UniPathway"/>
</dbReference>
<comment type="similarity">
    <text evidence="1 2">Belongs to the dTDP-4-dehydrorhamnose reductase family.</text>
</comment>
<feature type="domain" description="RmlD-like substrate binding" evidence="3">
    <location>
        <begin position="1"/>
        <end position="277"/>
    </location>
</feature>
<dbReference type="PANTHER" id="PTHR10491:SF4">
    <property type="entry name" value="METHIONINE ADENOSYLTRANSFERASE 2 SUBUNIT BETA"/>
    <property type="match status" value="1"/>
</dbReference>
<dbReference type="EC" id="1.1.1.133" evidence="2"/>
<dbReference type="OrthoDB" id="9803892at2"/>
<comment type="caution">
    <text evidence="4">The sequence shown here is derived from an EMBL/GenBank/DDBJ whole genome shotgun (WGS) entry which is preliminary data.</text>
</comment>
<dbReference type="GO" id="GO:0008831">
    <property type="term" value="F:dTDP-4-dehydrorhamnose reductase activity"/>
    <property type="evidence" value="ECO:0007669"/>
    <property type="project" value="UniProtKB-EC"/>
</dbReference>
<organism evidence="4 5">
    <name type="scientific">Cellulomonas persica</name>
    <dbReference type="NCBI Taxonomy" id="76861"/>
    <lineage>
        <taxon>Bacteria</taxon>
        <taxon>Bacillati</taxon>
        <taxon>Actinomycetota</taxon>
        <taxon>Actinomycetes</taxon>
        <taxon>Micrococcales</taxon>
        <taxon>Cellulomonadaceae</taxon>
        <taxon>Cellulomonas</taxon>
    </lineage>
</organism>
<reference evidence="4 5" key="1">
    <citation type="submission" date="2019-07" db="EMBL/GenBank/DDBJ databases">
        <title>Whole genome shotgun sequence of Cellulomonas persica NBRC 101101.</title>
        <authorList>
            <person name="Hosoyama A."/>
            <person name="Uohara A."/>
            <person name="Ohji S."/>
            <person name="Ichikawa N."/>
        </authorList>
    </citation>
    <scope>NUCLEOTIDE SEQUENCE [LARGE SCALE GENOMIC DNA]</scope>
    <source>
        <strain evidence="4 5">NBRC 101101</strain>
    </source>
</reference>
<keyword evidence="5" id="KW-1185">Reference proteome</keyword>
<accession>A0A510V0X7</accession>
<gene>
    <name evidence="4" type="primary">rfbD</name>
    <name evidence="4" type="ORF">CPE01_31940</name>
</gene>
<comment type="pathway">
    <text evidence="2">Carbohydrate biosynthesis; dTDP-L-rhamnose biosynthesis.</text>
</comment>
<dbReference type="CDD" id="cd05254">
    <property type="entry name" value="dTDP_HR_like_SDR_e"/>
    <property type="match status" value="1"/>
</dbReference>
<evidence type="ECO:0000313" key="4">
    <source>
        <dbReference type="EMBL" id="GEK19461.1"/>
    </source>
</evidence>
<keyword evidence="2" id="KW-0560">Oxidoreductase</keyword>
<protein>
    <recommendedName>
        <fullName evidence="2">dTDP-4-dehydrorhamnose reductase</fullName>
        <ecNumber evidence="2">1.1.1.133</ecNumber>
    </recommendedName>
</protein>
<dbReference type="UniPathway" id="UPA00124"/>
<evidence type="ECO:0000259" key="3">
    <source>
        <dbReference type="Pfam" id="PF04321"/>
    </source>
</evidence>
<name>A0A510V0X7_9CELL</name>
<dbReference type="SUPFAM" id="SSF51735">
    <property type="entry name" value="NAD(P)-binding Rossmann-fold domains"/>
    <property type="match status" value="1"/>
</dbReference>
<dbReference type="NCBIfam" id="TIGR01214">
    <property type="entry name" value="rmlD"/>
    <property type="match status" value="1"/>
</dbReference>
<evidence type="ECO:0000313" key="5">
    <source>
        <dbReference type="Proteomes" id="UP000321386"/>
    </source>
</evidence>
<proteinExistence type="inferred from homology"/>
<dbReference type="Gene3D" id="3.90.25.10">
    <property type="entry name" value="UDP-galactose 4-epimerase, domain 1"/>
    <property type="match status" value="1"/>
</dbReference>
<dbReference type="PANTHER" id="PTHR10491">
    <property type="entry name" value="DTDP-4-DEHYDRORHAMNOSE REDUCTASE"/>
    <property type="match status" value="1"/>
</dbReference>
<dbReference type="EMBL" id="BJUA01000033">
    <property type="protein sequence ID" value="GEK19461.1"/>
    <property type="molecule type" value="Genomic_DNA"/>
</dbReference>
<dbReference type="InterPro" id="IPR036291">
    <property type="entry name" value="NAD(P)-bd_dom_sf"/>
</dbReference>
<comment type="function">
    <text evidence="2">Catalyzes the reduction of dTDP-6-deoxy-L-lyxo-4-hexulose to yield dTDP-L-rhamnose.</text>
</comment>
<keyword evidence="2" id="KW-0521">NADP</keyword>
<dbReference type="RefSeq" id="WP_146807826.1">
    <property type="nucleotide sequence ID" value="NZ_BJUA01000033.1"/>
</dbReference>
<dbReference type="Proteomes" id="UP000321386">
    <property type="component" value="Unassembled WGS sequence"/>
</dbReference>
<evidence type="ECO:0000256" key="1">
    <source>
        <dbReference type="ARBA" id="ARBA00010944"/>
    </source>
</evidence>
<dbReference type="InterPro" id="IPR005913">
    <property type="entry name" value="dTDP_dehydrorham_reduct"/>
</dbReference>
<dbReference type="AlphaFoldDB" id="A0A510V0X7"/>
<dbReference type="InterPro" id="IPR029903">
    <property type="entry name" value="RmlD-like-bd"/>
</dbReference>
<dbReference type="Gene3D" id="3.40.50.720">
    <property type="entry name" value="NAD(P)-binding Rossmann-like Domain"/>
    <property type="match status" value="1"/>
</dbReference>
<dbReference type="GO" id="GO:0005829">
    <property type="term" value="C:cytosol"/>
    <property type="evidence" value="ECO:0007669"/>
    <property type="project" value="TreeGrafter"/>
</dbReference>
<dbReference type="Pfam" id="PF04321">
    <property type="entry name" value="RmlD_sub_bind"/>
    <property type="match status" value="1"/>
</dbReference>